<accession>A0A1S7SC69</accession>
<name>A0A1S7SC69_AGRTU</name>
<gene>
    <name evidence="1" type="ORF">AGR4C_pa70030</name>
</gene>
<evidence type="ECO:0000313" key="1">
    <source>
        <dbReference type="EMBL" id="CUX66462.1"/>
    </source>
</evidence>
<proteinExistence type="predicted"/>
<dbReference type="AlphaFoldDB" id="A0A1S7SC69"/>
<reference evidence="1 2" key="1">
    <citation type="submission" date="2016-01" db="EMBL/GenBank/DDBJ databases">
        <authorList>
            <person name="Oliw E.H."/>
        </authorList>
    </citation>
    <scope>NUCLEOTIDE SEQUENCE [LARGE SCALE GENOMIC DNA]</scope>
    <source>
        <strain evidence="1 2">Kerr 14</strain>
    </source>
</reference>
<evidence type="ECO:0000313" key="2">
    <source>
        <dbReference type="Proteomes" id="UP000191897"/>
    </source>
</evidence>
<protein>
    <submittedName>
        <fullName evidence="1">Uncharacterized protein</fullName>
    </submittedName>
</protein>
<dbReference type="Proteomes" id="UP000191897">
    <property type="component" value="Unassembled WGS sequence"/>
</dbReference>
<dbReference type="EMBL" id="FBWC01000038">
    <property type="protein sequence ID" value="CUX66462.1"/>
    <property type="molecule type" value="Genomic_DNA"/>
</dbReference>
<organism evidence="1 2">
    <name type="scientific">Agrobacterium tumefaciens str. Kerr 14</name>
    <dbReference type="NCBI Taxonomy" id="1183424"/>
    <lineage>
        <taxon>Bacteria</taxon>
        <taxon>Pseudomonadati</taxon>
        <taxon>Pseudomonadota</taxon>
        <taxon>Alphaproteobacteria</taxon>
        <taxon>Hyphomicrobiales</taxon>
        <taxon>Rhizobiaceae</taxon>
        <taxon>Rhizobium/Agrobacterium group</taxon>
        <taxon>Agrobacterium</taxon>
        <taxon>Agrobacterium tumefaciens complex</taxon>
    </lineage>
</organism>
<sequence>MREHKINGDGAGLTGAGQLEIDWSVRIGRDPLQGRKTIVHVKSPQEGIAKAKLLPAQLVAQVIKLHAETSVDSLILPLRHHAINSYPGAATYIDRFITVGGRLCFPVQA</sequence>